<evidence type="ECO:0000313" key="2">
    <source>
        <dbReference type="Proteomes" id="UP000221359"/>
    </source>
</evidence>
<evidence type="ECO:0000313" key="1">
    <source>
        <dbReference type="EMBL" id="AKJ72618.1"/>
    </source>
</evidence>
<keyword evidence="2" id="KW-1185">Reference proteome</keyword>
<accession>A0A0K0N789</accession>
<gene>
    <name evidence="1" type="ORF">GMA2_80</name>
</gene>
<protein>
    <submittedName>
        <fullName evidence="1">Uncharacterized protein</fullName>
    </submittedName>
</protein>
<dbReference type="EMBL" id="KR063281">
    <property type="protein sequence ID" value="AKJ72618.1"/>
    <property type="molecule type" value="Genomic_DNA"/>
</dbReference>
<reference evidence="1 2" key="1">
    <citation type="journal article" date="2015" name="PLoS ONE">
        <title>Lysis to Kill: Evaluation of the Lytic Abilities, and Genomics of Nine Bacteriophages Infective for Gordonia spp. and Their Potential Use in Activated Sludge Foam Biocontrol.</title>
        <authorList>
            <person name="Dyson Z.A."/>
            <person name="Tucci J."/>
            <person name="Seviour R.J."/>
            <person name="Petrovski S."/>
        </authorList>
    </citation>
    <scope>NUCLEOTIDE SEQUENCE [LARGE SCALE GENOMIC DNA]</scope>
</reference>
<organism evidence="1 2">
    <name type="scientific">Gordonia phage GMA2</name>
    <dbReference type="NCBI Taxonomy" id="1647283"/>
    <lineage>
        <taxon>Viruses</taxon>
        <taxon>Duplodnaviria</taxon>
        <taxon>Heunggongvirae</taxon>
        <taxon>Uroviricota</taxon>
        <taxon>Caudoviricetes</taxon>
        <taxon>Gimaduovirus</taxon>
        <taxon>Gimaduovirus GMA2</taxon>
    </lineage>
</organism>
<name>A0A0K0N789_9CAUD</name>
<dbReference type="Proteomes" id="UP000221359">
    <property type="component" value="Segment"/>
</dbReference>
<proteinExistence type="predicted"/>
<sequence length="107" mass="12343">MSPNPFSLAVSQPREPFLLLPKRWVLTDHSPRRPGETRRPVDFHDTPMNIATHLHRNVRKDLCDSIDEHALEQFESLIIAIRLEDLGVAQTLAETFSLSIFDDRDLQ</sequence>